<keyword evidence="2" id="KW-0862">Zinc</keyword>
<proteinExistence type="predicted"/>
<dbReference type="PANTHER" id="PTHR43401:SF5">
    <property type="entry name" value="ALCOHOL DEHYDROGENASE-RELATED"/>
    <property type="match status" value="1"/>
</dbReference>
<dbReference type="InterPro" id="IPR020843">
    <property type="entry name" value="ER"/>
</dbReference>
<protein>
    <recommendedName>
        <fullName evidence="4">Enoyl reductase (ER) domain-containing protein</fullName>
    </recommendedName>
</protein>
<dbReference type="SMART" id="SM00829">
    <property type="entry name" value="PKS_ER"/>
    <property type="match status" value="1"/>
</dbReference>
<keyword evidence="1" id="KW-0479">Metal-binding</keyword>
<dbReference type="SUPFAM" id="SSF50129">
    <property type="entry name" value="GroES-like"/>
    <property type="match status" value="1"/>
</dbReference>
<dbReference type="InterPro" id="IPR002328">
    <property type="entry name" value="ADH_Zn_CS"/>
</dbReference>
<sequence length="351" mass="37544">MATNYEEGSNMKALYFTGDSIVDSADIEVPSPSKGEVVLQMKASGVCGSDLKNFRATKLEKAVLDDLKVPGHEPVGIVSELGEGVTNVAVGDRIMMHHYTGCLQCSMCLIGYTQMCLVHHEVYGSTAHGGHQEYMLVPSYTCIPMPDELDFAAAAACSCGTGTAFHAVKRIQPTGLDTVAIFGQGPVGLSATMFAAQMGARVIAVDISPYRLRLAKELGADEVIDSSNVNVEEAIREITGGEGADSTLDATGIPEVRIQAVDSAKYWGKVCFVGEGNTTTFDVSSQIIHKQLTILGSWTFSQAGLAEVAKFVVERKSPMDKLITHKYGLSRAQEAYETFISGETGKVILEI</sequence>
<dbReference type="PROSITE" id="PS00059">
    <property type="entry name" value="ADH_ZINC"/>
    <property type="match status" value="1"/>
</dbReference>
<accession>A0A381WBY2</accession>
<dbReference type="GO" id="GO:0016491">
    <property type="term" value="F:oxidoreductase activity"/>
    <property type="evidence" value="ECO:0007669"/>
    <property type="project" value="UniProtKB-KW"/>
</dbReference>
<evidence type="ECO:0000256" key="1">
    <source>
        <dbReference type="ARBA" id="ARBA00022723"/>
    </source>
</evidence>
<dbReference type="Pfam" id="PF00107">
    <property type="entry name" value="ADH_zinc_N"/>
    <property type="match status" value="1"/>
</dbReference>
<dbReference type="InterPro" id="IPR013154">
    <property type="entry name" value="ADH-like_N"/>
</dbReference>
<dbReference type="Gene3D" id="3.90.180.10">
    <property type="entry name" value="Medium-chain alcohol dehydrogenases, catalytic domain"/>
    <property type="match status" value="1"/>
</dbReference>
<dbReference type="GO" id="GO:0008270">
    <property type="term" value="F:zinc ion binding"/>
    <property type="evidence" value="ECO:0007669"/>
    <property type="project" value="InterPro"/>
</dbReference>
<dbReference type="InterPro" id="IPR050129">
    <property type="entry name" value="Zn_alcohol_dh"/>
</dbReference>
<evidence type="ECO:0000313" key="5">
    <source>
        <dbReference type="EMBL" id="SVA49443.1"/>
    </source>
</evidence>
<keyword evidence="3" id="KW-0560">Oxidoreductase</keyword>
<evidence type="ECO:0000259" key="4">
    <source>
        <dbReference type="SMART" id="SM00829"/>
    </source>
</evidence>
<feature type="domain" description="Enoyl reductase (ER)" evidence="4">
    <location>
        <begin position="9"/>
        <end position="349"/>
    </location>
</feature>
<evidence type="ECO:0000256" key="3">
    <source>
        <dbReference type="ARBA" id="ARBA00023002"/>
    </source>
</evidence>
<reference evidence="5" key="1">
    <citation type="submission" date="2018-05" db="EMBL/GenBank/DDBJ databases">
        <authorList>
            <person name="Lanie J.A."/>
            <person name="Ng W.-L."/>
            <person name="Kazmierczak K.M."/>
            <person name="Andrzejewski T.M."/>
            <person name="Davidsen T.M."/>
            <person name="Wayne K.J."/>
            <person name="Tettelin H."/>
            <person name="Glass J.I."/>
            <person name="Rusch D."/>
            <person name="Podicherti R."/>
            <person name="Tsui H.-C.T."/>
            <person name="Winkler M.E."/>
        </authorList>
    </citation>
    <scope>NUCLEOTIDE SEQUENCE</scope>
</reference>
<name>A0A381WBY2_9ZZZZ</name>
<dbReference type="EMBL" id="UINC01011174">
    <property type="protein sequence ID" value="SVA49443.1"/>
    <property type="molecule type" value="Genomic_DNA"/>
</dbReference>
<dbReference type="SUPFAM" id="SSF51735">
    <property type="entry name" value="NAD(P)-binding Rossmann-fold domains"/>
    <property type="match status" value="1"/>
</dbReference>
<dbReference type="InterPro" id="IPR036291">
    <property type="entry name" value="NAD(P)-bd_dom_sf"/>
</dbReference>
<dbReference type="PANTHER" id="PTHR43401">
    <property type="entry name" value="L-THREONINE 3-DEHYDROGENASE"/>
    <property type="match status" value="1"/>
</dbReference>
<dbReference type="InterPro" id="IPR013149">
    <property type="entry name" value="ADH-like_C"/>
</dbReference>
<evidence type="ECO:0000256" key="2">
    <source>
        <dbReference type="ARBA" id="ARBA00022833"/>
    </source>
</evidence>
<dbReference type="InterPro" id="IPR011032">
    <property type="entry name" value="GroES-like_sf"/>
</dbReference>
<gene>
    <name evidence="5" type="ORF">METZ01_LOCUS102297</name>
</gene>
<organism evidence="5">
    <name type="scientific">marine metagenome</name>
    <dbReference type="NCBI Taxonomy" id="408172"/>
    <lineage>
        <taxon>unclassified sequences</taxon>
        <taxon>metagenomes</taxon>
        <taxon>ecological metagenomes</taxon>
    </lineage>
</organism>
<dbReference type="CDD" id="cd08239">
    <property type="entry name" value="THR_DH_like"/>
    <property type="match status" value="1"/>
</dbReference>
<dbReference type="AlphaFoldDB" id="A0A381WBY2"/>
<dbReference type="Pfam" id="PF08240">
    <property type="entry name" value="ADH_N"/>
    <property type="match status" value="1"/>
</dbReference>